<dbReference type="EMBL" id="CP023483">
    <property type="protein sequence ID" value="ATF25343.1"/>
    <property type="molecule type" value="Genomic_DNA"/>
</dbReference>
<protein>
    <recommendedName>
        <fullName evidence="3">Phage tail protein</fullName>
    </recommendedName>
</protein>
<proteinExistence type="predicted"/>
<gene>
    <name evidence="1" type="ORF">CNY62_02440</name>
</gene>
<name>A0A1D2K9D6_BROTH</name>
<dbReference type="NCBIfam" id="TIGR01603">
    <property type="entry name" value="maj_tail_phi13"/>
    <property type="match status" value="1"/>
</dbReference>
<evidence type="ECO:0008006" key="3">
    <source>
        <dbReference type="Google" id="ProtNLM"/>
    </source>
</evidence>
<dbReference type="OrthoDB" id="2408663at2"/>
<dbReference type="KEGG" id="bths:CNY62_02440"/>
<organism evidence="1 2">
    <name type="scientific">Brochothrix thermosphacta</name>
    <name type="common">Microbacterium thermosphactum</name>
    <dbReference type="NCBI Taxonomy" id="2756"/>
    <lineage>
        <taxon>Bacteria</taxon>
        <taxon>Bacillati</taxon>
        <taxon>Bacillota</taxon>
        <taxon>Bacilli</taxon>
        <taxon>Bacillales</taxon>
        <taxon>Listeriaceae</taxon>
        <taxon>Brochothrix</taxon>
    </lineage>
</organism>
<sequence length="193" mass="20571">MSLVGFKQVKIGILGEDDKVTKTFTINGETNKGATVDIEINGFDIEPITQYGSDVAYYVLSQGATELDVNMSVLDLPDEVLNAVLGQVEGEDGISWSGENTIAPYVALLAQSQDPQGNDVYFGLPKGKFSTESVKANTKEKDPKELEADALKGKFVTKQIDGEARVFGKGKGAKALAAFETALFKTAVTSPKG</sequence>
<dbReference type="AlphaFoldDB" id="A0A1D2K9D6"/>
<dbReference type="Pfam" id="PF04630">
    <property type="entry name" value="Phage_TTP_1"/>
    <property type="match status" value="1"/>
</dbReference>
<keyword evidence="2" id="KW-1185">Reference proteome</keyword>
<dbReference type="RefSeq" id="WP_069133602.1">
    <property type="nucleotide sequence ID" value="NZ_CP023483.1"/>
</dbReference>
<accession>A0A1D2K9D6</accession>
<dbReference type="Proteomes" id="UP000243591">
    <property type="component" value="Chromosome"/>
</dbReference>
<reference evidence="1 2" key="1">
    <citation type="submission" date="2017-09" db="EMBL/GenBank/DDBJ databases">
        <title>Complete Genome Sequences of Two Strains of the Meat Spoilage Bacterium Brochothrix thermosphacta Isolated from Ground Chicken.</title>
        <authorList>
            <person name="Paoli G.C."/>
            <person name="Wijey C."/>
            <person name="Chen C.-Y."/>
            <person name="Nguyen L."/>
            <person name="Yan X."/>
            <person name="Irwin P.L."/>
        </authorList>
    </citation>
    <scope>NUCLEOTIDE SEQUENCE [LARGE SCALE GENOMIC DNA]</scope>
    <source>
        <strain evidence="1 2">BI</strain>
    </source>
</reference>
<dbReference type="InterPro" id="IPR006724">
    <property type="entry name" value="Phage_TTP"/>
</dbReference>
<dbReference type="InterPro" id="IPR006490">
    <property type="entry name" value="Maj_tail_phi13"/>
</dbReference>
<evidence type="ECO:0000313" key="2">
    <source>
        <dbReference type="Proteomes" id="UP000243591"/>
    </source>
</evidence>
<evidence type="ECO:0000313" key="1">
    <source>
        <dbReference type="EMBL" id="ATF25343.1"/>
    </source>
</evidence>